<proteinExistence type="predicted"/>
<comment type="caution">
    <text evidence="2">The sequence shown here is derived from an EMBL/GenBank/DDBJ whole genome shotgun (WGS) entry which is preliminary data.</text>
</comment>
<evidence type="ECO:0000256" key="1">
    <source>
        <dbReference type="SAM" id="MobiDB-lite"/>
    </source>
</evidence>
<gene>
    <name evidence="2" type="ORF">V7S43_006260</name>
</gene>
<dbReference type="AlphaFoldDB" id="A0ABD3FPW6"/>
<evidence type="ECO:0000313" key="2">
    <source>
        <dbReference type="EMBL" id="KAL3668972.1"/>
    </source>
</evidence>
<dbReference type="EMBL" id="JBIMZQ010000010">
    <property type="protein sequence ID" value="KAL3668972.1"/>
    <property type="molecule type" value="Genomic_DNA"/>
</dbReference>
<accession>A0ABD3FPW6</accession>
<evidence type="ECO:0000313" key="3">
    <source>
        <dbReference type="Proteomes" id="UP001632037"/>
    </source>
</evidence>
<organism evidence="2 3">
    <name type="scientific">Phytophthora oleae</name>
    <dbReference type="NCBI Taxonomy" id="2107226"/>
    <lineage>
        <taxon>Eukaryota</taxon>
        <taxon>Sar</taxon>
        <taxon>Stramenopiles</taxon>
        <taxon>Oomycota</taxon>
        <taxon>Peronosporomycetes</taxon>
        <taxon>Peronosporales</taxon>
        <taxon>Peronosporaceae</taxon>
        <taxon>Phytophthora</taxon>
    </lineage>
</organism>
<reference evidence="2 3" key="1">
    <citation type="submission" date="2024-09" db="EMBL/GenBank/DDBJ databases">
        <title>Genome sequencing and assembly of Phytophthora oleae, isolate VK10A, causative agent of rot of olive drupes.</title>
        <authorList>
            <person name="Conti Taguali S."/>
            <person name="Riolo M."/>
            <person name="La Spada F."/>
            <person name="Cacciola S.O."/>
            <person name="Dionisio G."/>
        </authorList>
    </citation>
    <scope>NUCLEOTIDE SEQUENCE [LARGE SCALE GENOMIC DNA]</scope>
    <source>
        <strain evidence="2 3">VK10A</strain>
    </source>
</reference>
<sequence>MVKQGLALTPPAPSLNQTRTAGPTVTCNEEILPSGFRDNDPWGRGDGGIQDARGDEQRRKQNRDYMRAYQQRVKARASSPAEGGVLLSAHNVETVEADDDELKPVLRPVCGSQRAEALKTTSI</sequence>
<feature type="compositionally biased region" description="Polar residues" evidence="1">
    <location>
        <begin position="14"/>
        <end position="27"/>
    </location>
</feature>
<dbReference type="Proteomes" id="UP001632037">
    <property type="component" value="Unassembled WGS sequence"/>
</dbReference>
<protein>
    <recommendedName>
        <fullName evidence="4">BZIP domain-containing protein</fullName>
    </recommendedName>
</protein>
<feature type="region of interest" description="Disordered" evidence="1">
    <location>
        <begin position="1"/>
        <end position="62"/>
    </location>
</feature>
<keyword evidence="3" id="KW-1185">Reference proteome</keyword>
<feature type="compositionally biased region" description="Basic and acidic residues" evidence="1">
    <location>
        <begin position="52"/>
        <end position="62"/>
    </location>
</feature>
<evidence type="ECO:0008006" key="4">
    <source>
        <dbReference type="Google" id="ProtNLM"/>
    </source>
</evidence>
<name>A0ABD3FPW6_9STRA</name>